<evidence type="ECO:0000313" key="4">
    <source>
        <dbReference type="EMBL" id="AEH80429.1"/>
    </source>
</evidence>
<dbReference type="AlphaFoldDB" id="F7XAE1"/>
<dbReference type="Pfam" id="PF13561">
    <property type="entry name" value="adh_short_C2"/>
    <property type="match status" value="1"/>
</dbReference>
<keyword evidence="2" id="KW-0560">Oxidoreductase</keyword>
<dbReference type="PROSITE" id="PS00061">
    <property type="entry name" value="ADH_SHORT"/>
    <property type="match status" value="1"/>
</dbReference>
<gene>
    <name evidence="4" type="ordered locus">SM11_chr3192</name>
</gene>
<dbReference type="Proteomes" id="UP000009045">
    <property type="component" value="Chromosome"/>
</dbReference>
<name>F7XAE1_SINMM</name>
<dbReference type="Gene3D" id="3.40.50.720">
    <property type="entry name" value="NAD(P)-binding Rossmann-like Domain"/>
    <property type="match status" value="1"/>
</dbReference>
<dbReference type="InterPro" id="IPR057326">
    <property type="entry name" value="KR_dom"/>
</dbReference>
<accession>F7XAE1</accession>
<dbReference type="CDD" id="cd05233">
    <property type="entry name" value="SDR_c"/>
    <property type="match status" value="1"/>
</dbReference>
<dbReference type="InterPro" id="IPR002347">
    <property type="entry name" value="SDR_fam"/>
</dbReference>
<dbReference type="GO" id="GO:0016491">
    <property type="term" value="F:oxidoreductase activity"/>
    <property type="evidence" value="ECO:0007669"/>
    <property type="project" value="UniProtKB-KW"/>
</dbReference>
<sequence length="271" mass="28742">MEGHASPTLSGGRKRMYHPALFKGMNVVVTGGGRGIGLEVARQFLDCGARVLVHMGRTIAADRPEFLDLAAAEGRAFLAAADFLAEGGVESLADVARSRFDSVDVLVNNAGTMVGRFPAADLTDEQYRMVVQLNQTSVVEMTRTMLPLLRKGTHPAIVNTVSISARMGGSPGSSIYSATKAFVATYSKALARELAPDGIRVNCVSPGTITTDFHERYSTPEKLEATRKTIPLGRLGTAEDCAPAYLFLAAHALSGYITGQVLEVNGGQLIA</sequence>
<reference evidence="4 5" key="1">
    <citation type="journal article" date="2011" name="J. Biotechnol.">
        <title>The complete genome sequence of the dominant Sinorhizobium meliloti field isolate SM11 extends the S. meliloti pan-genome.</title>
        <authorList>
            <person name="Schneiker-Bekel S."/>
            <person name="Wibberg D."/>
            <person name="Bekel T."/>
            <person name="Blom J."/>
            <person name="Linke B."/>
            <person name="Neuweger H."/>
            <person name="Stiens M."/>
            <person name="Vorholter F.J."/>
            <person name="Weidner S."/>
            <person name="Goesmann A."/>
            <person name="Puhler A."/>
            <person name="Schluter A."/>
        </authorList>
    </citation>
    <scope>NUCLEOTIDE SEQUENCE [LARGE SCALE GENOMIC DNA]</scope>
    <source>
        <strain evidence="4 5">SM11</strain>
    </source>
</reference>
<comment type="similarity">
    <text evidence="1">Belongs to the short-chain dehydrogenases/reductases (SDR) family.</text>
</comment>
<evidence type="ECO:0000313" key="5">
    <source>
        <dbReference type="Proteomes" id="UP000009045"/>
    </source>
</evidence>
<evidence type="ECO:0000256" key="2">
    <source>
        <dbReference type="ARBA" id="ARBA00023002"/>
    </source>
</evidence>
<dbReference type="PANTHER" id="PTHR43639">
    <property type="entry name" value="OXIDOREDUCTASE, SHORT-CHAIN DEHYDROGENASE/REDUCTASE FAMILY (AFU_ORTHOLOGUE AFUA_5G02870)"/>
    <property type="match status" value="1"/>
</dbReference>
<dbReference type="PRINTS" id="PR00080">
    <property type="entry name" value="SDRFAMILY"/>
</dbReference>
<dbReference type="HOGENOM" id="CLU_010194_1_3_5"/>
<dbReference type="PRINTS" id="PR00081">
    <property type="entry name" value="GDHRDH"/>
</dbReference>
<dbReference type="InterPro" id="IPR036291">
    <property type="entry name" value="NAD(P)-bd_dom_sf"/>
</dbReference>
<feature type="domain" description="Ketoreductase" evidence="3">
    <location>
        <begin position="25"/>
        <end position="207"/>
    </location>
</feature>
<dbReference type="SMART" id="SM00822">
    <property type="entry name" value="PKS_KR"/>
    <property type="match status" value="1"/>
</dbReference>
<protein>
    <submittedName>
        <fullName evidence="4">Short-chain type dehydrogenase/reductase</fullName>
    </submittedName>
</protein>
<evidence type="ECO:0000259" key="3">
    <source>
        <dbReference type="SMART" id="SM00822"/>
    </source>
</evidence>
<evidence type="ECO:0000256" key="1">
    <source>
        <dbReference type="ARBA" id="ARBA00006484"/>
    </source>
</evidence>
<dbReference type="SUPFAM" id="SSF51735">
    <property type="entry name" value="NAD(P)-binding Rossmann-fold domains"/>
    <property type="match status" value="1"/>
</dbReference>
<dbReference type="EMBL" id="CP001830">
    <property type="protein sequence ID" value="AEH80429.1"/>
    <property type="molecule type" value="Genomic_DNA"/>
</dbReference>
<dbReference type="PATRIC" id="fig|707241.3.peg.3327"/>
<organism evidence="4 5">
    <name type="scientific">Sinorhizobium meliloti (strain SM11)</name>
    <dbReference type="NCBI Taxonomy" id="707241"/>
    <lineage>
        <taxon>Bacteria</taxon>
        <taxon>Pseudomonadati</taxon>
        <taxon>Pseudomonadota</taxon>
        <taxon>Alphaproteobacteria</taxon>
        <taxon>Hyphomicrobiales</taxon>
        <taxon>Rhizobiaceae</taxon>
        <taxon>Sinorhizobium/Ensifer group</taxon>
        <taxon>Sinorhizobium</taxon>
    </lineage>
</organism>
<dbReference type="InterPro" id="IPR020904">
    <property type="entry name" value="Sc_DH/Rdtase_CS"/>
</dbReference>
<dbReference type="PANTHER" id="PTHR43639:SF1">
    <property type="entry name" value="SHORT-CHAIN DEHYDROGENASE_REDUCTASE FAMILY PROTEIN"/>
    <property type="match status" value="1"/>
</dbReference>
<dbReference type="FunFam" id="3.40.50.720:FF:000084">
    <property type="entry name" value="Short-chain dehydrogenase reductase"/>
    <property type="match status" value="1"/>
</dbReference>
<dbReference type="KEGG" id="smx:SM11_chr3192"/>
<proteinExistence type="inferred from homology"/>